<accession>A0ABX1NAL5</accession>
<feature type="domain" description="HTH araC/xylS-type" evidence="4">
    <location>
        <begin position="192"/>
        <end position="290"/>
    </location>
</feature>
<dbReference type="RefSeq" id="WP_169137657.1">
    <property type="nucleotide sequence ID" value="NZ_WTVS01000004.1"/>
</dbReference>
<dbReference type="InterPro" id="IPR047264">
    <property type="entry name" value="Cupin_HpaA-like_N"/>
</dbReference>
<dbReference type="SMART" id="SM00342">
    <property type="entry name" value="HTH_ARAC"/>
    <property type="match status" value="1"/>
</dbReference>
<dbReference type="CDD" id="cd06999">
    <property type="entry name" value="cupin_HpaA-like_N"/>
    <property type="match status" value="1"/>
</dbReference>
<evidence type="ECO:0000313" key="5">
    <source>
        <dbReference type="EMBL" id="NMF96337.1"/>
    </source>
</evidence>
<evidence type="ECO:0000256" key="2">
    <source>
        <dbReference type="ARBA" id="ARBA00023125"/>
    </source>
</evidence>
<dbReference type="Gene3D" id="1.10.10.60">
    <property type="entry name" value="Homeodomain-like"/>
    <property type="match status" value="1"/>
</dbReference>
<dbReference type="InterPro" id="IPR009057">
    <property type="entry name" value="Homeodomain-like_sf"/>
</dbReference>
<name>A0ABX1NAL5_9RHOO</name>
<dbReference type="EMBL" id="WTVS01000004">
    <property type="protein sequence ID" value="NMF96337.1"/>
    <property type="molecule type" value="Genomic_DNA"/>
</dbReference>
<organism evidence="5 6">
    <name type="scientific">Aromatoleum toluolicum</name>
    <dbReference type="NCBI Taxonomy" id="90060"/>
    <lineage>
        <taxon>Bacteria</taxon>
        <taxon>Pseudomonadati</taxon>
        <taxon>Pseudomonadota</taxon>
        <taxon>Betaproteobacteria</taxon>
        <taxon>Rhodocyclales</taxon>
        <taxon>Rhodocyclaceae</taxon>
        <taxon>Aromatoleum</taxon>
    </lineage>
</organism>
<dbReference type="Gene3D" id="2.60.120.10">
    <property type="entry name" value="Jelly Rolls"/>
    <property type="match status" value="1"/>
</dbReference>
<gene>
    <name evidence="5" type="ORF">GPA27_02870</name>
</gene>
<dbReference type="SUPFAM" id="SSF51182">
    <property type="entry name" value="RmlC-like cupins"/>
    <property type="match status" value="1"/>
</dbReference>
<evidence type="ECO:0000256" key="1">
    <source>
        <dbReference type="ARBA" id="ARBA00023015"/>
    </source>
</evidence>
<keyword evidence="3" id="KW-0804">Transcription</keyword>
<dbReference type="PANTHER" id="PTHR43280:SF32">
    <property type="entry name" value="TRANSCRIPTIONAL REGULATORY PROTEIN"/>
    <property type="match status" value="1"/>
</dbReference>
<dbReference type="PROSITE" id="PS01124">
    <property type="entry name" value="HTH_ARAC_FAMILY_2"/>
    <property type="match status" value="1"/>
</dbReference>
<keyword evidence="1" id="KW-0805">Transcription regulation</keyword>
<keyword evidence="6" id="KW-1185">Reference proteome</keyword>
<evidence type="ECO:0000313" key="6">
    <source>
        <dbReference type="Proteomes" id="UP000634522"/>
    </source>
</evidence>
<reference evidence="5 6" key="1">
    <citation type="submission" date="2019-12" db="EMBL/GenBank/DDBJ databases">
        <title>Comparative genomics gives insights into the taxonomy of the Azoarcus-Aromatoleum group and reveals separate origins of nif in the plant-associated Azoarcus and non-plant-associated Aromatoleum sub-groups.</title>
        <authorList>
            <person name="Lafos M."/>
            <person name="Maluk M."/>
            <person name="Batista M."/>
            <person name="Junghare M."/>
            <person name="Carmona M."/>
            <person name="Faoro H."/>
            <person name="Cruz L.M."/>
            <person name="Battistoni F."/>
            <person name="De Souza E."/>
            <person name="Pedrosa F."/>
            <person name="Chen W.-M."/>
            <person name="Poole P.S."/>
            <person name="Dixon R.A."/>
            <person name="James E.K."/>
        </authorList>
    </citation>
    <scope>NUCLEOTIDE SEQUENCE [LARGE SCALE GENOMIC DNA]</scope>
    <source>
        <strain evidence="5 6">T</strain>
    </source>
</reference>
<keyword evidence="2" id="KW-0238">DNA-binding</keyword>
<dbReference type="SUPFAM" id="SSF46689">
    <property type="entry name" value="Homeodomain-like"/>
    <property type="match status" value="1"/>
</dbReference>
<dbReference type="PANTHER" id="PTHR43280">
    <property type="entry name" value="ARAC-FAMILY TRANSCRIPTIONAL REGULATOR"/>
    <property type="match status" value="1"/>
</dbReference>
<dbReference type="PRINTS" id="PR00032">
    <property type="entry name" value="HTHARAC"/>
</dbReference>
<protein>
    <submittedName>
        <fullName evidence="5">Helix-turn-helix domain-containing protein</fullName>
    </submittedName>
</protein>
<dbReference type="Proteomes" id="UP000634522">
    <property type="component" value="Unassembled WGS sequence"/>
</dbReference>
<evidence type="ECO:0000259" key="4">
    <source>
        <dbReference type="PROSITE" id="PS01124"/>
    </source>
</evidence>
<dbReference type="InterPro" id="IPR011051">
    <property type="entry name" value="RmlC_Cupin_sf"/>
</dbReference>
<dbReference type="InterPro" id="IPR014710">
    <property type="entry name" value="RmlC-like_jellyroll"/>
</dbReference>
<evidence type="ECO:0000256" key="3">
    <source>
        <dbReference type="ARBA" id="ARBA00023163"/>
    </source>
</evidence>
<sequence length="310" mass="34426">MKRSIPNYALYGDQAQPGWIDSFNIEWIPQRSKPYNWHIRPHIHDAFLQILYLQSGGMELLLNDVKWSAVAPCLAVIPAQTVHGIDFIPDTDGPAVTAAQKQLESMASLVMPELLQVIRTPAVIAMPAENSHSASLMTLFREVEREWRMHAVGQSAAGMSLLITVLVQIARIGNALGPTPTVSNPRKAGQVEKFRTLVDKNFRKRLPIEAYAQELGVTPGQLSRLCRDVLGVSALNVINARIVHEAQRELVYGGTSVKQIAATLGFADEDYFGRFFRKQTGIGPKMFRDQARAKLIDGERHPQVARPPGF</sequence>
<dbReference type="InterPro" id="IPR020449">
    <property type="entry name" value="Tscrpt_reg_AraC-type_HTH"/>
</dbReference>
<dbReference type="InterPro" id="IPR018060">
    <property type="entry name" value="HTH_AraC"/>
</dbReference>
<comment type="caution">
    <text evidence="5">The sequence shown here is derived from an EMBL/GenBank/DDBJ whole genome shotgun (WGS) entry which is preliminary data.</text>
</comment>
<dbReference type="Pfam" id="PF12833">
    <property type="entry name" value="HTH_18"/>
    <property type="match status" value="1"/>
</dbReference>
<proteinExistence type="predicted"/>